<evidence type="ECO:0000313" key="3">
    <source>
        <dbReference type="Proteomes" id="UP000030693"/>
    </source>
</evidence>
<feature type="compositionally biased region" description="Polar residues" evidence="1">
    <location>
        <begin position="1"/>
        <end position="11"/>
    </location>
</feature>
<protein>
    <submittedName>
        <fullName evidence="2">Uncharacterized protein</fullName>
    </submittedName>
</protein>
<evidence type="ECO:0000313" key="2">
    <source>
        <dbReference type="EMBL" id="KCV71590.1"/>
    </source>
</evidence>
<organism evidence="2">
    <name type="scientific">Fonticula alba</name>
    <name type="common">Slime mold</name>
    <dbReference type="NCBI Taxonomy" id="691883"/>
    <lineage>
        <taxon>Eukaryota</taxon>
        <taxon>Rotosphaerida</taxon>
        <taxon>Fonticulaceae</taxon>
        <taxon>Fonticula</taxon>
    </lineage>
</organism>
<reference evidence="2" key="1">
    <citation type="submission" date="2013-04" db="EMBL/GenBank/DDBJ databases">
        <title>The Genome Sequence of Fonticula alba ATCC 38817.</title>
        <authorList>
            <consortium name="The Broad Institute Genomics Platform"/>
            <person name="Russ C."/>
            <person name="Cuomo C."/>
            <person name="Burger G."/>
            <person name="Gray M.W."/>
            <person name="Holland P.W.H."/>
            <person name="King N."/>
            <person name="Lang F.B.F."/>
            <person name="Roger A.J."/>
            <person name="Ruiz-Trillo I."/>
            <person name="Brown M."/>
            <person name="Walker B."/>
            <person name="Young S."/>
            <person name="Zeng Q."/>
            <person name="Gargeya S."/>
            <person name="Fitzgerald M."/>
            <person name="Haas B."/>
            <person name="Abouelleil A."/>
            <person name="Allen A.W."/>
            <person name="Alvarado L."/>
            <person name="Arachchi H.M."/>
            <person name="Berlin A.M."/>
            <person name="Chapman S.B."/>
            <person name="Gainer-Dewar J."/>
            <person name="Goldberg J."/>
            <person name="Griggs A."/>
            <person name="Gujja S."/>
            <person name="Hansen M."/>
            <person name="Howarth C."/>
            <person name="Imamovic A."/>
            <person name="Ireland A."/>
            <person name="Larimer J."/>
            <person name="McCowan C."/>
            <person name="Murphy C."/>
            <person name="Pearson M."/>
            <person name="Poon T.W."/>
            <person name="Priest M."/>
            <person name="Roberts A."/>
            <person name="Saif S."/>
            <person name="Shea T."/>
            <person name="Sisk P."/>
            <person name="Sykes S."/>
            <person name="Wortman J."/>
            <person name="Nusbaum C."/>
            <person name="Birren B."/>
        </authorList>
    </citation>
    <scope>NUCLEOTIDE SEQUENCE [LARGE SCALE GENOMIC DNA]</scope>
    <source>
        <strain evidence="2">ATCC 38817</strain>
    </source>
</reference>
<dbReference type="AlphaFoldDB" id="A0A058ZAZ1"/>
<keyword evidence="3" id="KW-1185">Reference proteome</keyword>
<proteinExistence type="predicted"/>
<dbReference type="Proteomes" id="UP000030693">
    <property type="component" value="Unassembled WGS sequence"/>
</dbReference>
<evidence type="ECO:0000256" key="1">
    <source>
        <dbReference type="SAM" id="MobiDB-lite"/>
    </source>
</evidence>
<name>A0A058ZAZ1_FONAL</name>
<feature type="compositionally biased region" description="Low complexity" evidence="1">
    <location>
        <begin position="13"/>
        <end position="33"/>
    </location>
</feature>
<sequence>MNKSHGTQESPKQQKQPQGQQQQQQHIQHPLGQDPAQRTAPAAEGEPRSLKHPGRLPGTAAGKPTSKPAAGRPQAGQSPQASGACRRDQDDPEYCPGLA</sequence>
<feature type="region of interest" description="Disordered" evidence="1">
    <location>
        <begin position="1"/>
        <end position="99"/>
    </location>
</feature>
<dbReference type="GeneID" id="20527258"/>
<dbReference type="RefSeq" id="XP_009494713.1">
    <property type="nucleotide sequence ID" value="XM_009496438.1"/>
</dbReference>
<gene>
    <name evidence="2" type="ORF">H696_02533</name>
</gene>
<dbReference type="EMBL" id="KB932203">
    <property type="protein sequence ID" value="KCV71590.1"/>
    <property type="molecule type" value="Genomic_DNA"/>
</dbReference>
<accession>A0A058ZAZ1</accession>